<dbReference type="Gene3D" id="2.115.10.20">
    <property type="entry name" value="Glycosyl hydrolase domain, family 43"/>
    <property type="match status" value="1"/>
</dbReference>
<dbReference type="EMBL" id="JACOOK010000003">
    <property type="protein sequence ID" value="MBC5616570.1"/>
    <property type="molecule type" value="Genomic_DNA"/>
</dbReference>
<evidence type="ECO:0000256" key="1">
    <source>
        <dbReference type="ARBA" id="ARBA00004834"/>
    </source>
</evidence>
<accession>A0ABR7CMI9</accession>
<dbReference type="SUPFAM" id="SSF75005">
    <property type="entry name" value="Arabinanase/levansucrase/invertase"/>
    <property type="match status" value="1"/>
</dbReference>
<comment type="pathway">
    <text evidence="1">Glycan metabolism; L-arabinan degradation.</text>
</comment>
<gene>
    <name evidence="7" type="ORF">H8S08_05995</name>
</gene>
<dbReference type="PANTHER" id="PTHR43301:SF3">
    <property type="entry name" value="ARABINAN ENDO-1,5-ALPHA-L-ARABINOSIDASE A-RELATED"/>
    <property type="match status" value="1"/>
</dbReference>
<sequence>MKKPGFPVWLFALLSFGSLYAQDGNVLPAGVPTDGVHIRDPFVLADSSDGTYYMYGTTRGDGFDVFSSRDLETWQGPRAIFQRTPDFWGDQCFWAAECHAYKGKYYLFATVRGAADSLLGTAVFVADSPKGPFREHSKGRLTPRTWQALDGTLYVDGKGNPWMVFCHEWTQLGDGTVEAVRLSRNLKKAVGKPATLFRASSAPWVRPHTPGNYVTDGPFLYRNRKGELLMLWSSFGDRGYAIGVARSQSGEVAGPWLQMPEALFARDGGHGMLFRTFDGELLLSIHRPNVPPDERPRFFRVEEKADGSLCLVEKQAE</sequence>
<keyword evidence="8" id="KW-1185">Reference proteome</keyword>
<keyword evidence="4 5" id="KW-0326">Glycosidase</keyword>
<protein>
    <submittedName>
        <fullName evidence="7">Family 43 glycosylhydrolase</fullName>
    </submittedName>
</protein>
<comment type="caution">
    <text evidence="7">The sequence shown here is derived from an EMBL/GenBank/DDBJ whole genome shotgun (WGS) entry which is preliminary data.</text>
</comment>
<evidence type="ECO:0000313" key="8">
    <source>
        <dbReference type="Proteomes" id="UP000636891"/>
    </source>
</evidence>
<organism evidence="7 8">
    <name type="scientific">Alistipes hominis</name>
    <dbReference type="NCBI Taxonomy" id="2763015"/>
    <lineage>
        <taxon>Bacteria</taxon>
        <taxon>Pseudomonadati</taxon>
        <taxon>Bacteroidota</taxon>
        <taxon>Bacteroidia</taxon>
        <taxon>Bacteroidales</taxon>
        <taxon>Rikenellaceae</taxon>
        <taxon>Alistipes</taxon>
    </lineage>
</organism>
<evidence type="ECO:0000256" key="2">
    <source>
        <dbReference type="ARBA" id="ARBA00009865"/>
    </source>
</evidence>
<keyword evidence="3 5" id="KW-0378">Hydrolase</keyword>
<comment type="similarity">
    <text evidence="2 5">Belongs to the glycosyl hydrolase 43 family.</text>
</comment>
<dbReference type="InterPro" id="IPR050727">
    <property type="entry name" value="GH43_arabinanases"/>
</dbReference>
<dbReference type="CDD" id="cd08981">
    <property type="entry name" value="GH43_Bt1873-like"/>
    <property type="match status" value="1"/>
</dbReference>
<keyword evidence="6" id="KW-0732">Signal</keyword>
<dbReference type="InterPro" id="IPR023296">
    <property type="entry name" value="Glyco_hydro_beta-prop_sf"/>
</dbReference>
<evidence type="ECO:0000256" key="3">
    <source>
        <dbReference type="ARBA" id="ARBA00022801"/>
    </source>
</evidence>
<dbReference type="RefSeq" id="WP_118657151.1">
    <property type="nucleotide sequence ID" value="NZ_JACOOK010000003.1"/>
</dbReference>
<evidence type="ECO:0000256" key="4">
    <source>
        <dbReference type="ARBA" id="ARBA00023295"/>
    </source>
</evidence>
<feature type="chain" id="PRO_5047445094" evidence="6">
    <location>
        <begin position="22"/>
        <end position="317"/>
    </location>
</feature>
<evidence type="ECO:0000256" key="5">
    <source>
        <dbReference type="RuleBase" id="RU361187"/>
    </source>
</evidence>
<name>A0ABR7CMI9_9BACT</name>
<dbReference type="InterPro" id="IPR006710">
    <property type="entry name" value="Glyco_hydro_43"/>
</dbReference>
<evidence type="ECO:0000313" key="7">
    <source>
        <dbReference type="EMBL" id="MBC5616570.1"/>
    </source>
</evidence>
<dbReference type="PANTHER" id="PTHR43301">
    <property type="entry name" value="ARABINAN ENDO-1,5-ALPHA-L-ARABINOSIDASE"/>
    <property type="match status" value="1"/>
</dbReference>
<dbReference type="Pfam" id="PF04616">
    <property type="entry name" value="Glyco_hydro_43"/>
    <property type="match status" value="1"/>
</dbReference>
<reference evidence="7 8" key="1">
    <citation type="submission" date="2020-08" db="EMBL/GenBank/DDBJ databases">
        <title>Genome public.</title>
        <authorList>
            <person name="Liu C."/>
            <person name="Sun Q."/>
        </authorList>
    </citation>
    <scope>NUCLEOTIDE SEQUENCE [LARGE SCALE GENOMIC DNA]</scope>
    <source>
        <strain evidence="7 8">New-7</strain>
    </source>
</reference>
<proteinExistence type="inferred from homology"/>
<feature type="signal peptide" evidence="6">
    <location>
        <begin position="1"/>
        <end position="21"/>
    </location>
</feature>
<evidence type="ECO:0000256" key="6">
    <source>
        <dbReference type="SAM" id="SignalP"/>
    </source>
</evidence>
<dbReference type="Proteomes" id="UP000636891">
    <property type="component" value="Unassembled WGS sequence"/>
</dbReference>